<keyword evidence="1" id="KW-0732">Signal</keyword>
<dbReference type="EMBL" id="KN822952">
    <property type="protein sequence ID" value="KIO32738.1"/>
    <property type="molecule type" value="Genomic_DNA"/>
</dbReference>
<reference evidence="2 3" key="1">
    <citation type="submission" date="2014-04" db="EMBL/GenBank/DDBJ databases">
        <authorList>
            <consortium name="DOE Joint Genome Institute"/>
            <person name="Kuo A."/>
            <person name="Girlanda M."/>
            <person name="Perotto S."/>
            <person name="Kohler A."/>
            <person name="Nagy L.G."/>
            <person name="Floudas D."/>
            <person name="Copeland A."/>
            <person name="Barry K.W."/>
            <person name="Cichocki N."/>
            <person name="Veneault-Fourrey C."/>
            <person name="LaButti K."/>
            <person name="Lindquist E.A."/>
            <person name="Lipzen A."/>
            <person name="Lundell T."/>
            <person name="Morin E."/>
            <person name="Murat C."/>
            <person name="Sun H."/>
            <person name="Tunlid A."/>
            <person name="Henrissat B."/>
            <person name="Grigoriev I.V."/>
            <person name="Hibbett D.S."/>
            <person name="Martin F."/>
            <person name="Nordberg H.P."/>
            <person name="Cantor M.N."/>
            <person name="Hua S.X."/>
        </authorList>
    </citation>
    <scope>NUCLEOTIDE SEQUENCE [LARGE SCALE GENOMIC DNA]</scope>
    <source>
        <strain evidence="2 3">MUT 4182</strain>
    </source>
</reference>
<proteinExistence type="predicted"/>
<dbReference type="HOGENOM" id="CLU_2759661_0_0_1"/>
<dbReference type="Proteomes" id="UP000054248">
    <property type="component" value="Unassembled WGS sequence"/>
</dbReference>
<evidence type="ECO:0000313" key="3">
    <source>
        <dbReference type="Proteomes" id="UP000054248"/>
    </source>
</evidence>
<sequence length="70" mass="7180">MSAPSAVVAVVVVVVVVAPPPSSPMTTTIMVSDLLLEANVPNDWQMRYASKFGSLFGSHSPPGPLGSALT</sequence>
<keyword evidence="3" id="KW-1185">Reference proteome</keyword>
<accession>A0A0C3LFL9</accession>
<evidence type="ECO:0000256" key="1">
    <source>
        <dbReference type="SAM" id="SignalP"/>
    </source>
</evidence>
<dbReference type="AlphaFoldDB" id="A0A0C3LFL9"/>
<organism evidence="2 3">
    <name type="scientific">Tulasnella calospora MUT 4182</name>
    <dbReference type="NCBI Taxonomy" id="1051891"/>
    <lineage>
        <taxon>Eukaryota</taxon>
        <taxon>Fungi</taxon>
        <taxon>Dikarya</taxon>
        <taxon>Basidiomycota</taxon>
        <taxon>Agaricomycotina</taxon>
        <taxon>Agaricomycetes</taxon>
        <taxon>Cantharellales</taxon>
        <taxon>Tulasnellaceae</taxon>
        <taxon>Tulasnella</taxon>
    </lineage>
</organism>
<evidence type="ECO:0008006" key="4">
    <source>
        <dbReference type="Google" id="ProtNLM"/>
    </source>
</evidence>
<protein>
    <recommendedName>
        <fullName evidence="4">Secreted peptide</fullName>
    </recommendedName>
</protein>
<feature type="chain" id="PRO_5002179600" description="Secreted peptide" evidence="1">
    <location>
        <begin position="25"/>
        <end position="70"/>
    </location>
</feature>
<feature type="signal peptide" evidence="1">
    <location>
        <begin position="1"/>
        <end position="24"/>
    </location>
</feature>
<evidence type="ECO:0000313" key="2">
    <source>
        <dbReference type="EMBL" id="KIO32738.1"/>
    </source>
</evidence>
<gene>
    <name evidence="2" type="ORF">M407DRAFT_18205</name>
</gene>
<name>A0A0C3LFL9_9AGAM</name>
<reference evidence="3" key="2">
    <citation type="submission" date="2015-01" db="EMBL/GenBank/DDBJ databases">
        <title>Evolutionary Origins and Diversification of the Mycorrhizal Mutualists.</title>
        <authorList>
            <consortium name="DOE Joint Genome Institute"/>
            <consortium name="Mycorrhizal Genomics Consortium"/>
            <person name="Kohler A."/>
            <person name="Kuo A."/>
            <person name="Nagy L.G."/>
            <person name="Floudas D."/>
            <person name="Copeland A."/>
            <person name="Barry K.W."/>
            <person name="Cichocki N."/>
            <person name="Veneault-Fourrey C."/>
            <person name="LaButti K."/>
            <person name="Lindquist E.A."/>
            <person name="Lipzen A."/>
            <person name="Lundell T."/>
            <person name="Morin E."/>
            <person name="Murat C."/>
            <person name="Riley R."/>
            <person name="Ohm R."/>
            <person name="Sun H."/>
            <person name="Tunlid A."/>
            <person name="Henrissat B."/>
            <person name="Grigoriev I.V."/>
            <person name="Hibbett D.S."/>
            <person name="Martin F."/>
        </authorList>
    </citation>
    <scope>NUCLEOTIDE SEQUENCE [LARGE SCALE GENOMIC DNA]</scope>
    <source>
        <strain evidence="3">MUT 4182</strain>
    </source>
</reference>